<dbReference type="AlphaFoldDB" id="A0AAE9ZD65"/>
<proteinExistence type="predicted"/>
<dbReference type="RefSeq" id="WP_161797843.1">
    <property type="nucleotide sequence ID" value="NZ_CP059734.1"/>
</dbReference>
<dbReference type="Proteomes" id="UP000032352">
    <property type="component" value="Chromosome pTvir"/>
</dbReference>
<protein>
    <submittedName>
        <fullName evidence="1">Uncharacterized protein</fullName>
    </submittedName>
</protein>
<accession>A0AAE9ZD65</accession>
<organism evidence="1 2">
    <name type="scientific">Thalassomonas viridans</name>
    <dbReference type="NCBI Taxonomy" id="137584"/>
    <lineage>
        <taxon>Bacteria</taxon>
        <taxon>Pseudomonadati</taxon>
        <taxon>Pseudomonadota</taxon>
        <taxon>Gammaproteobacteria</taxon>
        <taxon>Alteromonadales</taxon>
        <taxon>Colwelliaceae</taxon>
        <taxon>Thalassomonas</taxon>
    </lineage>
</organism>
<reference evidence="1 2" key="2">
    <citation type="journal article" date="2022" name="Mar. Drugs">
        <title>Bioassay-Guided Fractionation Leads to the Detection of Cholic Acid Generated by the Rare Thalassomonas sp.</title>
        <authorList>
            <person name="Pheiffer F."/>
            <person name="Schneider Y.K."/>
            <person name="Hansen E.H."/>
            <person name="Andersen J.H."/>
            <person name="Isaksson J."/>
            <person name="Busche T."/>
            <person name="R C."/>
            <person name="Kalinowski J."/>
            <person name="Zyl L.V."/>
            <person name="Trindade M."/>
        </authorList>
    </citation>
    <scope>NUCLEOTIDE SEQUENCE [LARGE SCALE GENOMIC DNA]</scope>
    <source>
        <strain evidence="1 2">XOM25</strain>
    </source>
</reference>
<sequence length="48" mass="5022">MNKKIKKVILALGVAAGVATGGISAQPADCNVCVERFIVSLRQHSVDL</sequence>
<evidence type="ECO:0000313" key="2">
    <source>
        <dbReference type="Proteomes" id="UP000032352"/>
    </source>
</evidence>
<dbReference type="EMBL" id="CP059734">
    <property type="protein sequence ID" value="WDE08768.1"/>
    <property type="molecule type" value="Genomic_DNA"/>
</dbReference>
<name>A0AAE9ZD65_9GAMM</name>
<evidence type="ECO:0000313" key="1">
    <source>
        <dbReference type="EMBL" id="WDE08768.1"/>
    </source>
</evidence>
<dbReference type="KEGG" id="tvd:SG34_033250"/>
<reference evidence="1 2" key="1">
    <citation type="journal article" date="2015" name="Genome Announc.">
        <title>Draft Genome Sequences of Marine Isolates of Thalassomonas viridans and Thalassomonas actiniarum.</title>
        <authorList>
            <person name="Olonade I."/>
            <person name="van Zyl L.J."/>
            <person name="Trindade M."/>
        </authorList>
    </citation>
    <scope>NUCLEOTIDE SEQUENCE [LARGE SCALE GENOMIC DNA]</scope>
    <source>
        <strain evidence="1 2">XOM25</strain>
    </source>
</reference>
<gene>
    <name evidence="1" type="ORF">SG34_033250</name>
</gene>
<keyword evidence="2" id="KW-1185">Reference proteome</keyword>